<gene>
    <name evidence="1" type="ordered locus">Oant_1549</name>
</gene>
<dbReference type="KEGG" id="oan:Oant_1549"/>
<dbReference type="EMBL" id="CP000758">
    <property type="protein sequence ID" value="ABS14265.1"/>
    <property type="molecule type" value="Genomic_DNA"/>
</dbReference>
<evidence type="ECO:0000313" key="1">
    <source>
        <dbReference type="EMBL" id="ABS14265.1"/>
    </source>
</evidence>
<proteinExistence type="predicted"/>
<evidence type="ECO:0000313" key="2">
    <source>
        <dbReference type="Proteomes" id="UP000002301"/>
    </source>
</evidence>
<accession>A6WZ61</accession>
<dbReference type="AlphaFoldDB" id="A6WZ61"/>
<sequence length="124" mass="13938">MVDFGVRNARIDHPTVNAKPVYLCAAFVRRNSFDLDLTTFFDGECVRIHCFEPSSTPYPSRLICWSGFSESSELSAAKAFKSERRSSSFGERASPRCALSIKVRSLLLKWNSSVPIFQALRLIA</sequence>
<dbReference type="HOGENOM" id="CLU_2001513_0_0_5"/>
<dbReference type="Proteomes" id="UP000002301">
    <property type="component" value="Chromosome 1"/>
</dbReference>
<name>A6WZ61_BRUA4</name>
<keyword evidence="2" id="KW-1185">Reference proteome</keyword>
<organism evidence="1 2">
    <name type="scientific">Brucella anthropi (strain ATCC 49188 / DSM 6882 / CCUG 24695 / JCM 21032 / LMG 3331 / NBRC 15819 / NCTC 12168 / Alc 37)</name>
    <name type="common">Ochrobactrum anthropi</name>
    <dbReference type="NCBI Taxonomy" id="439375"/>
    <lineage>
        <taxon>Bacteria</taxon>
        <taxon>Pseudomonadati</taxon>
        <taxon>Pseudomonadota</taxon>
        <taxon>Alphaproteobacteria</taxon>
        <taxon>Hyphomicrobiales</taxon>
        <taxon>Brucellaceae</taxon>
        <taxon>Brucella/Ochrobactrum group</taxon>
        <taxon>Brucella</taxon>
    </lineage>
</organism>
<protein>
    <submittedName>
        <fullName evidence="1">Uncharacterized protein</fullName>
    </submittedName>
</protein>
<reference evidence="1 2" key="1">
    <citation type="journal article" date="2011" name="J. Bacteriol.">
        <title>Genome of Ochrobactrum anthropi ATCC 49188 T, a versatile opportunistic pathogen and symbiont of several eukaryotic hosts.</title>
        <authorList>
            <person name="Chain P.S."/>
            <person name="Lang D.M."/>
            <person name="Comerci D.J."/>
            <person name="Malfatti S.A."/>
            <person name="Vergez L.M."/>
            <person name="Shin M."/>
            <person name="Ugalde R.A."/>
            <person name="Garcia E."/>
            <person name="Tolmasky M.E."/>
        </authorList>
    </citation>
    <scope>NUCLEOTIDE SEQUENCE [LARGE SCALE GENOMIC DNA]</scope>
    <source>
        <strain evidence="2">ATCC 49188 / DSM 6882 / CCUG 24695 / JCM 21032 / LMG 3331 / NBRC 15819 / NCTC 12168 / Alc 37</strain>
    </source>
</reference>
<dbReference type="STRING" id="439375.Oant_1549"/>